<dbReference type="GO" id="GO:0008955">
    <property type="term" value="F:peptidoglycan glycosyltransferase activity"/>
    <property type="evidence" value="ECO:0007669"/>
    <property type="project" value="UniProtKB-EC"/>
</dbReference>
<keyword evidence="10" id="KW-0378">Hydrolase</keyword>
<dbReference type="STRING" id="693979.Bache_1676"/>
<keyword evidence="13 18" id="KW-0472">Membrane</keyword>
<dbReference type="PANTHER" id="PTHR32282:SF11">
    <property type="entry name" value="PENICILLIN-BINDING PROTEIN 1B"/>
    <property type="match status" value="1"/>
</dbReference>
<dbReference type="InterPro" id="IPR023346">
    <property type="entry name" value="Lysozyme-like_dom_sf"/>
</dbReference>
<keyword evidence="15" id="KW-0961">Cell wall biogenesis/degradation</keyword>
<keyword evidence="7" id="KW-0645">Protease</keyword>
<protein>
    <submittedName>
        <fullName evidence="21">Peptidoglycan glycosyltransferase</fullName>
        <ecNumber evidence="21">2.4.1.129</ecNumber>
    </submittedName>
</protein>
<evidence type="ECO:0000259" key="19">
    <source>
        <dbReference type="Pfam" id="PF00905"/>
    </source>
</evidence>
<organism evidence="21 22">
    <name type="scientific">Bacteroides helcogenes (strain ATCC 35417 / DSM 20613 / JCM 6297 / CCUG 15421 / P 36-108)</name>
    <dbReference type="NCBI Taxonomy" id="693979"/>
    <lineage>
        <taxon>Bacteria</taxon>
        <taxon>Pseudomonadati</taxon>
        <taxon>Bacteroidota</taxon>
        <taxon>Bacteroidia</taxon>
        <taxon>Bacteroidales</taxon>
        <taxon>Bacteroidaceae</taxon>
        <taxon>Bacteroides</taxon>
    </lineage>
</organism>
<evidence type="ECO:0000313" key="22">
    <source>
        <dbReference type="Proteomes" id="UP000008630"/>
    </source>
</evidence>
<dbReference type="InterPro" id="IPR036950">
    <property type="entry name" value="PBP_transglycosylase"/>
</dbReference>
<feature type="domain" description="Glycosyl transferase family 51" evidence="20">
    <location>
        <begin position="107"/>
        <end position="291"/>
    </location>
</feature>
<evidence type="ECO:0000256" key="11">
    <source>
        <dbReference type="ARBA" id="ARBA00022960"/>
    </source>
</evidence>
<comment type="similarity">
    <text evidence="4">In the N-terminal section; belongs to the glycosyltransferase 51 family.</text>
</comment>
<dbReference type="GO" id="GO:0008360">
    <property type="term" value="P:regulation of cell shape"/>
    <property type="evidence" value="ECO:0007669"/>
    <property type="project" value="UniProtKB-KW"/>
</dbReference>
<keyword evidence="18" id="KW-1133">Transmembrane helix</keyword>
<dbReference type="Gene3D" id="1.10.3810.10">
    <property type="entry name" value="Biosynthetic peptidoglycan transglycosylase-like"/>
    <property type="match status" value="1"/>
</dbReference>
<evidence type="ECO:0000256" key="8">
    <source>
        <dbReference type="ARBA" id="ARBA00022676"/>
    </source>
</evidence>
<evidence type="ECO:0000256" key="10">
    <source>
        <dbReference type="ARBA" id="ARBA00022801"/>
    </source>
</evidence>
<comment type="similarity">
    <text evidence="3">In the C-terminal section; belongs to the transpeptidase family.</text>
</comment>
<dbReference type="GO" id="GO:0006508">
    <property type="term" value="P:proteolysis"/>
    <property type="evidence" value="ECO:0007669"/>
    <property type="project" value="UniProtKB-KW"/>
</dbReference>
<evidence type="ECO:0000256" key="7">
    <source>
        <dbReference type="ARBA" id="ARBA00022670"/>
    </source>
</evidence>
<keyword evidence="22" id="KW-1185">Reference proteome</keyword>
<dbReference type="GO" id="GO:0030288">
    <property type="term" value="C:outer membrane-bounded periplasmic space"/>
    <property type="evidence" value="ECO:0007669"/>
    <property type="project" value="TreeGrafter"/>
</dbReference>
<dbReference type="Pfam" id="PF00905">
    <property type="entry name" value="Transpeptidase"/>
    <property type="match status" value="1"/>
</dbReference>
<evidence type="ECO:0000256" key="2">
    <source>
        <dbReference type="ARBA" id="ARBA00004752"/>
    </source>
</evidence>
<dbReference type="EC" id="2.4.1.129" evidence="21"/>
<dbReference type="GO" id="GO:0071555">
    <property type="term" value="P:cell wall organization"/>
    <property type="evidence" value="ECO:0007669"/>
    <property type="project" value="UniProtKB-KW"/>
</dbReference>
<dbReference type="Gene3D" id="3.40.710.10">
    <property type="entry name" value="DD-peptidase/beta-lactamase superfamily"/>
    <property type="match status" value="2"/>
</dbReference>
<dbReference type="InterPro" id="IPR012338">
    <property type="entry name" value="Beta-lactam/transpept-like"/>
</dbReference>
<evidence type="ECO:0000256" key="3">
    <source>
        <dbReference type="ARBA" id="ARBA00007090"/>
    </source>
</evidence>
<dbReference type="KEGG" id="bhl:Bache_1676"/>
<evidence type="ECO:0000256" key="4">
    <source>
        <dbReference type="ARBA" id="ARBA00007739"/>
    </source>
</evidence>
<dbReference type="GO" id="GO:0008658">
    <property type="term" value="F:penicillin binding"/>
    <property type="evidence" value="ECO:0007669"/>
    <property type="project" value="InterPro"/>
</dbReference>
<dbReference type="InterPro" id="IPR001460">
    <property type="entry name" value="PCN-bd_Tpept"/>
</dbReference>
<evidence type="ECO:0000256" key="14">
    <source>
        <dbReference type="ARBA" id="ARBA00023268"/>
    </source>
</evidence>
<comment type="catalytic activity">
    <reaction evidence="17">
        <text>[GlcNAc-(1-&gt;4)-Mur2Ac(oyl-L-Ala-gamma-D-Glu-L-Lys-D-Ala-D-Ala)](n)-di-trans,octa-cis-undecaprenyl diphosphate + beta-D-GlcNAc-(1-&gt;4)-Mur2Ac(oyl-L-Ala-gamma-D-Glu-L-Lys-D-Ala-D-Ala)-di-trans,octa-cis-undecaprenyl diphosphate = [GlcNAc-(1-&gt;4)-Mur2Ac(oyl-L-Ala-gamma-D-Glu-L-Lys-D-Ala-D-Ala)](n+1)-di-trans,octa-cis-undecaprenyl diphosphate + di-trans,octa-cis-undecaprenyl diphosphate + H(+)</text>
        <dbReference type="Rhea" id="RHEA:23708"/>
        <dbReference type="Rhea" id="RHEA-COMP:9602"/>
        <dbReference type="Rhea" id="RHEA-COMP:9603"/>
        <dbReference type="ChEBI" id="CHEBI:15378"/>
        <dbReference type="ChEBI" id="CHEBI:58405"/>
        <dbReference type="ChEBI" id="CHEBI:60033"/>
        <dbReference type="ChEBI" id="CHEBI:78435"/>
        <dbReference type="EC" id="2.4.99.28"/>
    </reaction>
</comment>
<reference evidence="21 22" key="2">
    <citation type="journal article" date="2011" name="Stand. Genomic Sci.">
        <title>Complete genome sequence of Bacteroides helcogenes type strain (P 36-108).</title>
        <authorList>
            <person name="Pati A."/>
            <person name="Gronow S."/>
            <person name="Zeytun A."/>
            <person name="Lapidus A."/>
            <person name="Nolan M."/>
            <person name="Hammon N."/>
            <person name="Deshpande S."/>
            <person name="Cheng J.F."/>
            <person name="Tapia R."/>
            <person name="Han C."/>
            <person name="Goodwin L."/>
            <person name="Pitluck S."/>
            <person name="Liolios K."/>
            <person name="Pagani I."/>
            <person name="Ivanova N."/>
            <person name="Mavromatis K."/>
            <person name="Chen A."/>
            <person name="Palaniappan K."/>
            <person name="Land M."/>
            <person name="Hauser L."/>
            <person name="Chang Y.J."/>
            <person name="Jeffries C.D."/>
            <person name="Detter J.C."/>
            <person name="Brambilla E."/>
            <person name="Rohde M."/>
            <person name="Goker M."/>
            <person name="Woyke T."/>
            <person name="Bristow J."/>
            <person name="Eisen J.A."/>
            <person name="Markowitz V."/>
            <person name="Hugenholtz P."/>
            <person name="Kyrpides N.C."/>
            <person name="Klenk H.P."/>
            <person name="Lucas S."/>
        </authorList>
    </citation>
    <scope>NUCLEOTIDE SEQUENCE [LARGE SCALE GENOMIC DNA]</scope>
    <source>
        <strain evidence="22">ATCC 35417 / DSM 20613 / JCM 6297 / CCUG 15421 / P 36-108</strain>
    </source>
</reference>
<keyword evidence="12" id="KW-0573">Peptidoglycan synthesis</keyword>
<comment type="catalytic activity">
    <reaction evidence="16">
        <text>Preferential cleavage: (Ac)2-L-Lys-D-Ala-|-D-Ala. Also transpeptidation of peptidyl-alanyl moieties that are N-acyl substituents of D-alanine.</text>
        <dbReference type="EC" id="3.4.16.4"/>
    </reaction>
</comment>
<keyword evidence="5" id="KW-1003">Cell membrane</keyword>
<accession>E6SN07</accession>
<dbReference type="SUPFAM" id="SSF53955">
    <property type="entry name" value="Lysozyme-like"/>
    <property type="match status" value="1"/>
</dbReference>
<proteinExistence type="inferred from homology"/>
<comment type="subcellular location">
    <subcellularLocation>
        <location evidence="1">Cell membrane</location>
    </subcellularLocation>
</comment>
<name>E6SN07_BACT6</name>
<evidence type="ECO:0000256" key="13">
    <source>
        <dbReference type="ARBA" id="ARBA00023136"/>
    </source>
</evidence>
<dbReference type="GO" id="GO:0005886">
    <property type="term" value="C:plasma membrane"/>
    <property type="evidence" value="ECO:0007669"/>
    <property type="project" value="UniProtKB-SubCell"/>
</dbReference>
<keyword evidence="6" id="KW-0121">Carboxypeptidase</keyword>
<keyword evidence="14" id="KW-0511">Multifunctional enzyme</keyword>
<dbReference type="GO" id="GO:0009002">
    <property type="term" value="F:serine-type D-Ala-D-Ala carboxypeptidase activity"/>
    <property type="evidence" value="ECO:0007669"/>
    <property type="project" value="UniProtKB-EC"/>
</dbReference>
<dbReference type="InterPro" id="IPR050396">
    <property type="entry name" value="Glycosyltr_51/Transpeptidase"/>
</dbReference>
<evidence type="ECO:0000313" key="21">
    <source>
        <dbReference type="EMBL" id="ADV43676.1"/>
    </source>
</evidence>
<evidence type="ECO:0000256" key="16">
    <source>
        <dbReference type="ARBA" id="ARBA00034000"/>
    </source>
</evidence>
<feature type="domain" description="Penicillin-binding protein transpeptidase" evidence="19">
    <location>
        <begin position="467"/>
        <end position="713"/>
    </location>
</feature>
<evidence type="ECO:0000256" key="17">
    <source>
        <dbReference type="ARBA" id="ARBA00049902"/>
    </source>
</evidence>
<evidence type="ECO:0000256" key="5">
    <source>
        <dbReference type="ARBA" id="ARBA00022475"/>
    </source>
</evidence>
<comment type="pathway">
    <text evidence="2">Cell wall biogenesis; peptidoglycan biosynthesis.</text>
</comment>
<sequence length="803" mass="91855">MLHKTAFINDSHMTKNDYRKWRSLIENGSHYTTDTYRKFKKWYTKLYHNKPWYKKALASFTTFIVVFLLYLIMVDINFLWLFGKSPTLSSIHNPEQPIASEIYSADGKLIGKYFRENRSPVSYEEISPLLIKTLISTEDERFYQHFGIDFQGVFAAIKDMAKGDARGASTLTQQLVKNMFKVRSQYSTGIIGKIPGLKLLIMKSKEWITAVKIEMFYSKQEILTMYLNTVDFGSNAYGIKTACKTYFHTTPMEITCEQGATLVGLLKATTTYNPRLHPENSMKRRNVVLENLWKHHGITRAEYDSIKQIPINLNYNVETNYDGKALYFREAVADYLAPWCKENGIDLYADGLKIYTTLDSRMQQYAEAAANRQMRIVQRNFNNHWGNQAPWRDRNHREIPHFIEDLAKRTASYKILAAKYPAQPDSINYYLNLPHRLKVFDYDSGTRDTTISTIDSIRYMEHFMHCSFVAMEPQTGHVKAWVGDINFGSWKYDKVLSKRQPGSTFKLFVYTAGFNAGMSPCDYRIDQQDVYNVIEDNKPAKWIPRNANGEYTGDTLSLKAAFARSVNTIAVQVGQEVGIHKVAETAHVMGIKTPLEETPALSLGASDVSLLELVNAYSTVINEGKTHDPILIMRIEDANGKIIYEDKTEQRQVLPYETAFLMTEMLKAGLTEPLGTSQALWGYDLHRYNTEFGGKTGTSSNHSDAWFVGVTPKLIGGSWVGGEHRSIHFRTGELGQGSRTALPIFAYFMEQVLKDNSLKQYQARFPQAKEKISKEYGCRTIYHPHDTDSIAIDSIALKEIIEE</sequence>
<keyword evidence="8 21" id="KW-0328">Glycosyltransferase</keyword>
<evidence type="ECO:0000256" key="6">
    <source>
        <dbReference type="ARBA" id="ARBA00022645"/>
    </source>
</evidence>
<feature type="transmembrane region" description="Helical" evidence="18">
    <location>
        <begin position="56"/>
        <end position="82"/>
    </location>
</feature>
<gene>
    <name evidence="21" type="ordered locus">Bache_1676</name>
</gene>
<evidence type="ECO:0000256" key="9">
    <source>
        <dbReference type="ARBA" id="ARBA00022679"/>
    </source>
</evidence>
<evidence type="ECO:0000256" key="18">
    <source>
        <dbReference type="SAM" id="Phobius"/>
    </source>
</evidence>
<keyword evidence="18" id="KW-0812">Transmembrane</keyword>
<dbReference type="EMBL" id="CP002352">
    <property type="protein sequence ID" value="ADV43676.1"/>
    <property type="molecule type" value="Genomic_DNA"/>
</dbReference>
<dbReference type="InterPro" id="IPR001264">
    <property type="entry name" value="Glyco_trans_51"/>
</dbReference>
<keyword evidence="9 21" id="KW-0808">Transferase</keyword>
<keyword evidence="11" id="KW-0133">Cell shape</keyword>
<dbReference type="HOGENOM" id="CLU_006354_2_4_10"/>
<dbReference type="GO" id="GO:0009252">
    <property type="term" value="P:peptidoglycan biosynthetic process"/>
    <property type="evidence" value="ECO:0007669"/>
    <property type="project" value="UniProtKB-KW"/>
</dbReference>
<dbReference type="SUPFAM" id="SSF56601">
    <property type="entry name" value="beta-lactamase/transpeptidase-like"/>
    <property type="match status" value="1"/>
</dbReference>
<dbReference type="eggNOG" id="COG5009">
    <property type="taxonomic scope" value="Bacteria"/>
</dbReference>
<evidence type="ECO:0000256" key="1">
    <source>
        <dbReference type="ARBA" id="ARBA00004236"/>
    </source>
</evidence>
<reference key="1">
    <citation type="submission" date="2010-11" db="EMBL/GenBank/DDBJ databases">
        <title>The complete genome of Bacteroides helcogenes P 36-108.</title>
        <authorList>
            <consortium name="US DOE Joint Genome Institute (JGI-PGF)"/>
            <person name="Lucas S."/>
            <person name="Copeland A."/>
            <person name="Lapidus A."/>
            <person name="Bruce D."/>
            <person name="Goodwin L."/>
            <person name="Pitluck S."/>
            <person name="Kyrpides N."/>
            <person name="Mavromatis K."/>
            <person name="Ivanova N."/>
            <person name="Zeytun A."/>
            <person name="Brettin T."/>
            <person name="Detter J.C."/>
            <person name="Tapia R."/>
            <person name="Han C."/>
            <person name="Land M."/>
            <person name="Hauser L."/>
            <person name="Markowitz V."/>
            <person name="Cheng J.-F."/>
            <person name="Hugenholtz P."/>
            <person name="Woyke T."/>
            <person name="Wu D."/>
            <person name="Gronow S."/>
            <person name="Wellnitz S."/>
            <person name="Brambilla E."/>
            <person name="Klenk H.-P."/>
            <person name="Eisen J.A."/>
        </authorList>
    </citation>
    <scope>NUCLEOTIDE SEQUENCE</scope>
    <source>
        <strain>P 36-108</strain>
    </source>
</reference>
<dbReference type="AlphaFoldDB" id="E6SN07"/>
<evidence type="ECO:0000256" key="12">
    <source>
        <dbReference type="ARBA" id="ARBA00022984"/>
    </source>
</evidence>
<dbReference type="Pfam" id="PF00912">
    <property type="entry name" value="Transgly"/>
    <property type="match status" value="1"/>
</dbReference>
<evidence type="ECO:0000259" key="20">
    <source>
        <dbReference type="Pfam" id="PF00912"/>
    </source>
</evidence>
<dbReference type="Proteomes" id="UP000008630">
    <property type="component" value="Chromosome"/>
</dbReference>
<evidence type="ECO:0000256" key="15">
    <source>
        <dbReference type="ARBA" id="ARBA00023316"/>
    </source>
</evidence>
<dbReference type="PANTHER" id="PTHR32282">
    <property type="entry name" value="BINDING PROTEIN TRANSPEPTIDASE, PUTATIVE-RELATED"/>
    <property type="match status" value="1"/>
</dbReference>